<dbReference type="RefSeq" id="WP_135803768.1">
    <property type="nucleotide sequence ID" value="NZ_SRPF01000003.1"/>
</dbReference>
<dbReference type="AlphaFoldDB" id="A0A4Z1BIU3"/>
<gene>
    <name evidence="1" type="ORF">E5Q11_12605</name>
</gene>
<proteinExistence type="predicted"/>
<dbReference type="EMBL" id="SRPF01000003">
    <property type="protein sequence ID" value="TGN39459.1"/>
    <property type="molecule type" value="Genomic_DNA"/>
</dbReference>
<evidence type="ECO:0000313" key="2">
    <source>
        <dbReference type="Proteomes" id="UP000298325"/>
    </source>
</evidence>
<dbReference type="Proteomes" id="UP000298325">
    <property type="component" value="Unassembled WGS sequence"/>
</dbReference>
<sequence length="240" mass="27114">MHTKSFYSEYANLLLIALLATFLSGCGPETTPPPITDYDADKGHCFSMTPLLQVLPQESELENFEERSRYCTFSTIFATYAPTDPDISKLHITLEVIDGESPFAHISESLPGSISRLGASERYITDAGTRSLDSYKRCLHYSVKMEQARQRNSYSIHTREFGYLVCISSFGGAFEDHGSLTFRPLADILITIQYTRDQEEYRCNGVEVAEFLLPLMKKLRIPTEDWPSPVDETSGSTEHR</sequence>
<keyword evidence="2" id="KW-1185">Reference proteome</keyword>
<reference evidence="1 2" key="1">
    <citation type="submission" date="2019-04" db="EMBL/GenBank/DDBJ databases">
        <authorList>
            <person name="Park S."/>
            <person name="Yoon J.-H."/>
        </authorList>
    </citation>
    <scope>NUCLEOTIDE SEQUENCE [LARGE SCALE GENOMIC DNA]</scope>
    <source>
        <strain evidence="1 2">HJM-18</strain>
    </source>
</reference>
<evidence type="ECO:0008006" key="3">
    <source>
        <dbReference type="Google" id="ProtNLM"/>
    </source>
</evidence>
<accession>A0A4Z1BIU3</accession>
<evidence type="ECO:0000313" key="1">
    <source>
        <dbReference type="EMBL" id="TGN39459.1"/>
    </source>
</evidence>
<dbReference type="PROSITE" id="PS51257">
    <property type="entry name" value="PROKAR_LIPOPROTEIN"/>
    <property type="match status" value="1"/>
</dbReference>
<organism evidence="1 2">
    <name type="scientific">Marinobacter confluentis</name>
    <dbReference type="NCBI Taxonomy" id="1697557"/>
    <lineage>
        <taxon>Bacteria</taxon>
        <taxon>Pseudomonadati</taxon>
        <taxon>Pseudomonadota</taxon>
        <taxon>Gammaproteobacteria</taxon>
        <taxon>Pseudomonadales</taxon>
        <taxon>Marinobacteraceae</taxon>
        <taxon>Marinobacter</taxon>
    </lineage>
</organism>
<comment type="caution">
    <text evidence="1">The sequence shown here is derived from an EMBL/GenBank/DDBJ whole genome shotgun (WGS) entry which is preliminary data.</text>
</comment>
<protein>
    <recommendedName>
        <fullName evidence="3">Lipoprotein</fullName>
    </recommendedName>
</protein>
<name>A0A4Z1BIU3_9GAMM</name>